<dbReference type="EMBL" id="JAGGJR010000005">
    <property type="protein sequence ID" value="MBP1873998.1"/>
    <property type="molecule type" value="Genomic_DNA"/>
</dbReference>
<organism evidence="1 2">
    <name type="scientific">Ensifer adhaerens</name>
    <name type="common">Sinorhizobium morelense</name>
    <dbReference type="NCBI Taxonomy" id="106592"/>
    <lineage>
        <taxon>Bacteria</taxon>
        <taxon>Pseudomonadati</taxon>
        <taxon>Pseudomonadota</taxon>
        <taxon>Alphaproteobacteria</taxon>
        <taxon>Hyphomicrobiales</taxon>
        <taxon>Rhizobiaceae</taxon>
        <taxon>Sinorhizobium/Ensifer group</taxon>
        <taxon>Ensifer</taxon>
    </lineage>
</organism>
<gene>
    <name evidence="1" type="ORF">J2Z19_003717</name>
</gene>
<dbReference type="Proteomes" id="UP000823773">
    <property type="component" value="Unassembled WGS sequence"/>
</dbReference>
<name>A0ACC5SZD5_ENSAD</name>
<evidence type="ECO:0000313" key="2">
    <source>
        <dbReference type="Proteomes" id="UP000823773"/>
    </source>
</evidence>
<sequence length="465" mass="48520">MSDQSSLPAEPKNSLLSGSIRSAFIRTSLPIIVVTTISGLLTVADAMLLGAFVGADALSAVTSVFPISMLLLAVSTMVGIGMASILGRRLGAKDMDGAIGTLASAQGLALAVAALAILTFFGLGSHVVSLAAGGNVHLGEMGWTFLAISFATAPAGFLLSVHVDALRMEGRVGFMAMAGVLVTLANIGFNALLIGVFDFGVAGSAWGTALAQVLGLGVVVIYRMSGRAGLPMVGLRYDGEWREMLALGAPRSLNFIGISLGSAAVLFTLRRLELPQPDMTIAAYGVVMRLMTFAFLPLMGMSLALQAIVGNAVGARQQERAKQTLYFSLVVSGVYCLLVQLLLFGARGWLGGLFVPDAPVGLEVARIVPLYLAAYVAFGPVMMAASYAQAIGRARQAAVLSLGRAYLFAIPLTLALPHIWGETGVWVAAPMADILMLMLSMLVWWRARTYTSRKAGGFGSGSLTP</sequence>
<evidence type="ECO:0000313" key="1">
    <source>
        <dbReference type="EMBL" id="MBP1873998.1"/>
    </source>
</evidence>
<accession>A0ACC5SZD5</accession>
<keyword evidence="2" id="KW-1185">Reference proteome</keyword>
<proteinExistence type="predicted"/>
<protein>
    <submittedName>
        <fullName evidence="1">MATE family efflux protein</fullName>
    </submittedName>
</protein>
<reference evidence="1" key="1">
    <citation type="submission" date="2021-03" db="EMBL/GenBank/DDBJ databases">
        <title>Genomic Encyclopedia of Type Strains, Phase IV (KMG-IV): sequencing the most valuable type-strain genomes for metagenomic binning, comparative biology and taxonomic classification.</title>
        <authorList>
            <person name="Goeker M."/>
        </authorList>
    </citation>
    <scope>NUCLEOTIDE SEQUENCE</scope>
    <source>
        <strain evidence="1">DSM 18131</strain>
    </source>
</reference>
<comment type="caution">
    <text evidence="1">The sequence shown here is derived from an EMBL/GenBank/DDBJ whole genome shotgun (WGS) entry which is preliminary data.</text>
</comment>